<keyword evidence="3" id="KW-1185">Reference proteome</keyword>
<name>A0ABD3A998_9GENT</name>
<protein>
    <submittedName>
        <fullName evidence="2">Uncharacterized protein</fullName>
    </submittedName>
</protein>
<feature type="region of interest" description="Disordered" evidence="1">
    <location>
        <begin position="1"/>
        <end position="23"/>
    </location>
</feature>
<proteinExistence type="predicted"/>
<comment type="caution">
    <text evidence="2">The sequence shown here is derived from an EMBL/GenBank/DDBJ whole genome shotgun (WGS) entry which is preliminary data.</text>
</comment>
<organism evidence="2 3">
    <name type="scientific">Cinchona calisaya</name>
    <dbReference type="NCBI Taxonomy" id="153742"/>
    <lineage>
        <taxon>Eukaryota</taxon>
        <taxon>Viridiplantae</taxon>
        <taxon>Streptophyta</taxon>
        <taxon>Embryophyta</taxon>
        <taxon>Tracheophyta</taxon>
        <taxon>Spermatophyta</taxon>
        <taxon>Magnoliopsida</taxon>
        <taxon>eudicotyledons</taxon>
        <taxon>Gunneridae</taxon>
        <taxon>Pentapetalae</taxon>
        <taxon>asterids</taxon>
        <taxon>lamiids</taxon>
        <taxon>Gentianales</taxon>
        <taxon>Rubiaceae</taxon>
        <taxon>Cinchonoideae</taxon>
        <taxon>Cinchoneae</taxon>
        <taxon>Cinchona</taxon>
    </lineage>
</organism>
<dbReference type="EMBL" id="JBJUIK010000005">
    <property type="protein sequence ID" value="KAL3526278.1"/>
    <property type="molecule type" value="Genomic_DNA"/>
</dbReference>
<gene>
    <name evidence="2" type="ORF">ACH5RR_010934</name>
</gene>
<feature type="compositionally biased region" description="Basic residues" evidence="1">
    <location>
        <begin position="1"/>
        <end position="10"/>
    </location>
</feature>
<sequence>MEYNRIKRKGSGNSTKVKPNLNLPSSMVVNQDHLISTNTPPKQMGYFPPTSTSTITIGSVEYQQQQKSPVSTLSQEKESSRFDAQADLDHLYGFTVDESVDAKAATYISTVRDRFIKLQPLNSELHVFQDLRITH</sequence>
<feature type="compositionally biased region" description="Polar residues" evidence="1">
    <location>
        <begin position="11"/>
        <end position="23"/>
    </location>
</feature>
<dbReference type="PANTHER" id="PTHR36030:SF1">
    <property type="entry name" value="CALMODULIN-BINDING DOMAIN-CONTAINING PROTEIN"/>
    <property type="match status" value="1"/>
</dbReference>
<evidence type="ECO:0000313" key="2">
    <source>
        <dbReference type="EMBL" id="KAL3526278.1"/>
    </source>
</evidence>
<dbReference type="PANTHER" id="PTHR36030">
    <property type="entry name" value="CALMODULIN-BINDING DOMAIN-CONTAINING PROTEIN"/>
    <property type="match status" value="1"/>
</dbReference>
<evidence type="ECO:0000256" key="1">
    <source>
        <dbReference type="SAM" id="MobiDB-lite"/>
    </source>
</evidence>
<evidence type="ECO:0000313" key="3">
    <source>
        <dbReference type="Proteomes" id="UP001630127"/>
    </source>
</evidence>
<accession>A0ABD3A998</accession>
<dbReference type="Proteomes" id="UP001630127">
    <property type="component" value="Unassembled WGS sequence"/>
</dbReference>
<reference evidence="2 3" key="1">
    <citation type="submission" date="2024-11" db="EMBL/GenBank/DDBJ databases">
        <title>A near-complete genome assembly of Cinchona calisaya.</title>
        <authorList>
            <person name="Lian D.C."/>
            <person name="Zhao X.W."/>
            <person name="Wei L."/>
        </authorList>
    </citation>
    <scope>NUCLEOTIDE SEQUENCE [LARGE SCALE GENOMIC DNA]</scope>
    <source>
        <tissue evidence="2">Nenye</tissue>
    </source>
</reference>
<dbReference type="AlphaFoldDB" id="A0ABD3A998"/>